<dbReference type="Proteomes" id="UP000826234">
    <property type="component" value="Unassembled WGS sequence"/>
</dbReference>
<proteinExistence type="predicted"/>
<feature type="compositionally biased region" description="Polar residues" evidence="1">
    <location>
        <begin position="498"/>
        <end position="517"/>
    </location>
</feature>
<name>A0ABQ7TFE3_PHRPL</name>
<dbReference type="InterPro" id="IPR052160">
    <property type="entry name" value="Gypsy_RT_Integrase-like"/>
</dbReference>
<feature type="region of interest" description="Disordered" evidence="1">
    <location>
        <begin position="491"/>
        <end position="517"/>
    </location>
</feature>
<dbReference type="InterPro" id="IPR012337">
    <property type="entry name" value="RNaseH-like_sf"/>
</dbReference>
<dbReference type="InterPro" id="IPR036397">
    <property type="entry name" value="RNaseH_sf"/>
</dbReference>
<comment type="caution">
    <text evidence="3">The sequence shown here is derived from an EMBL/GenBank/DDBJ whole genome shotgun (WGS) entry which is preliminary data.</text>
</comment>
<protein>
    <recommendedName>
        <fullName evidence="2">Integrase catalytic domain-containing protein</fullName>
    </recommendedName>
</protein>
<organism evidence="3 4">
    <name type="scientific">Phrynosoma platyrhinos</name>
    <name type="common">Desert horned lizard</name>
    <dbReference type="NCBI Taxonomy" id="52577"/>
    <lineage>
        <taxon>Eukaryota</taxon>
        <taxon>Metazoa</taxon>
        <taxon>Chordata</taxon>
        <taxon>Craniata</taxon>
        <taxon>Vertebrata</taxon>
        <taxon>Euteleostomi</taxon>
        <taxon>Lepidosauria</taxon>
        <taxon>Squamata</taxon>
        <taxon>Bifurcata</taxon>
        <taxon>Unidentata</taxon>
        <taxon>Episquamata</taxon>
        <taxon>Toxicofera</taxon>
        <taxon>Iguania</taxon>
        <taxon>Phrynosomatidae</taxon>
        <taxon>Phrynosomatinae</taxon>
        <taxon>Phrynosoma</taxon>
    </lineage>
</organism>
<reference evidence="3 4" key="1">
    <citation type="journal article" date="2022" name="Gigascience">
        <title>A chromosome-level genome assembly and annotation of the desert horned lizard, Phrynosoma platyrhinos, provides insight into chromosomal rearrangements among reptiles.</title>
        <authorList>
            <person name="Koochekian N."/>
            <person name="Ascanio A."/>
            <person name="Farleigh K."/>
            <person name="Card D.C."/>
            <person name="Schield D.R."/>
            <person name="Castoe T.A."/>
            <person name="Jezkova T."/>
        </authorList>
    </citation>
    <scope>NUCLEOTIDE SEQUENCE [LARGE SCALE GENOMIC DNA]</scope>
    <source>
        <strain evidence="3">NK-2021</strain>
    </source>
</reference>
<feature type="domain" description="Integrase catalytic" evidence="2">
    <location>
        <begin position="135"/>
        <end position="299"/>
    </location>
</feature>
<dbReference type="EMBL" id="JAIPUX010000439">
    <property type="protein sequence ID" value="KAH0628116.1"/>
    <property type="molecule type" value="Genomic_DNA"/>
</dbReference>
<gene>
    <name evidence="3" type="ORF">JD844_008861</name>
</gene>
<dbReference type="SUPFAM" id="SSF53098">
    <property type="entry name" value="Ribonuclease H-like"/>
    <property type="match status" value="1"/>
</dbReference>
<evidence type="ECO:0000259" key="2">
    <source>
        <dbReference type="PROSITE" id="PS50994"/>
    </source>
</evidence>
<dbReference type="Gene3D" id="1.10.340.70">
    <property type="match status" value="1"/>
</dbReference>
<dbReference type="PROSITE" id="PS50994">
    <property type="entry name" value="INTEGRASE"/>
    <property type="match status" value="1"/>
</dbReference>
<evidence type="ECO:0000256" key="1">
    <source>
        <dbReference type="SAM" id="MobiDB-lite"/>
    </source>
</evidence>
<accession>A0ABQ7TFE3</accession>
<evidence type="ECO:0000313" key="4">
    <source>
        <dbReference type="Proteomes" id="UP000826234"/>
    </source>
</evidence>
<sequence>MVRSGKNGGLHLKQISYYKQTGGYHPTTLASERSGIRRAAKKFVFKDNKLFYVGENKRQMRLVIFSDEEKRKVLENCHENHASTHHGISRTLALVESQYYWTSVTSDVKQWVSACQPCQLAKNTAIAPSQFQTIKAEEPWTVIIIDLMGPFSATSKNNVYAILLTDIFTKWAVALPLHELSAAEVAKAIVRASFCYGPPQKIAVDQGEEFVRQINCELFEHFGTKELLMLHPQTECENKIGKTIRSFLLRYCSENKKDWDDHLQAIAYAFNLIPSETNHSTPYFQMFKRNPYMLPHFSEIQEGRNDSVFSRIVTAMKQVKGTVQENTASNCQDLKKMPVEQQSGNNGSVRKKPKKLNPFLLKVGHEVFRQRKNWWKDGRFQSEWVGPCIIDYITDNGCAILRDAAGSRLKRPIKVSHLRPYIRGPNKEDNSQSCPNVIVADHDYVGSAETATEQSSKDAFSSKGLPPLVPNAALLEKDLILSECENNALPEFTEPDSIETTTMNSEQWSATDWTLQK</sequence>
<dbReference type="InterPro" id="IPR001584">
    <property type="entry name" value="Integrase_cat-core"/>
</dbReference>
<dbReference type="Gene3D" id="3.30.420.10">
    <property type="entry name" value="Ribonuclease H-like superfamily/Ribonuclease H"/>
    <property type="match status" value="1"/>
</dbReference>
<evidence type="ECO:0000313" key="3">
    <source>
        <dbReference type="EMBL" id="KAH0628116.1"/>
    </source>
</evidence>
<dbReference type="InterPro" id="IPR041588">
    <property type="entry name" value="Integrase_H2C2"/>
</dbReference>
<dbReference type="Pfam" id="PF17921">
    <property type="entry name" value="Integrase_H2C2"/>
    <property type="match status" value="1"/>
</dbReference>
<dbReference type="PANTHER" id="PTHR47266">
    <property type="entry name" value="ENDONUCLEASE-RELATED"/>
    <property type="match status" value="1"/>
</dbReference>
<keyword evidence="4" id="KW-1185">Reference proteome</keyword>